<proteinExistence type="predicted"/>
<evidence type="ECO:0000313" key="3">
    <source>
        <dbReference type="Proteomes" id="UP000037931"/>
    </source>
</evidence>
<dbReference type="OrthoDB" id="479699at2"/>
<dbReference type="SUPFAM" id="SSF51197">
    <property type="entry name" value="Clavaminate synthase-like"/>
    <property type="match status" value="1"/>
</dbReference>
<protein>
    <submittedName>
        <fullName evidence="2">Cupin-like domain</fullName>
    </submittedName>
</protein>
<sequence length="265" mass="30238">MSNHPLPPAPLAIDIITAPTPETLNSLYITPGKPVLIRGVTDHWPARWKWSHEYFAKHAGHTTVTVSRQRGRDAQDMLLATYLKYLECTQEADPLYLCNWIFERNCPQLLNDYEALDLFERLEAKLPENLRPQWRWMFIGPAGSGTHLHVDVLDTSAWNVVITGRKRWRFYSPDQQALMYQGHVNTFEPDLTAHPLFAQAQAIECVQQPGDLVFTPSGWWHQVLNERGGISITENFIDRANLERVKQAAQRANLAYLDQAVAAIG</sequence>
<dbReference type="SMART" id="SM00558">
    <property type="entry name" value="JmjC"/>
    <property type="match status" value="1"/>
</dbReference>
<dbReference type="Proteomes" id="UP000037931">
    <property type="component" value="Unassembled WGS sequence"/>
</dbReference>
<dbReference type="PANTHER" id="PTHR12480:SF6">
    <property type="entry name" value="2-OXOGLUTARATE AND IRON-DEPENDENT OXYGENASE JMJD4"/>
    <property type="match status" value="1"/>
</dbReference>
<organism evidence="2 3">
    <name type="scientific">Pseudomonas asplenii</name>
    <dbReference type="NCBI Taxonomy" id="53407"/>
    <lineage>
        <taxon>Bacteria</taxon>
        <taxon>Pseudomonadati</taxon>
        <taxon>Pseudomonadota</taxon>
        <taxon>Gammaproteobacteria</taxon>
        <taxon>Pseudomonadales</taxon>
        <taxon>Pseudomonadaceae</taxon>
        <taxon>Pseudomonas</taxon>
    </lineage>
</organism>
<accession>A0A0N0E3N3</accession>
<dbReference type="EMBL" id="JSYZ01000010">
    <property type="protein sequence ID" value="KPA90318.1"/>
    <property type="molecule type" value="Genomic_DNA"/>
</dbReference>
<dbReference type="GO" id="GO:0043565">
    <property type="term" value="F:sequence-specific DNA binding"/>
    <property type="evidence" value="ECO:0007669"/>
    <property type="project" value="TreeGrafter"/>
</dbReference>
<dbReference type="GO" id="GO:0005737">
    <property type="term" value="C:cytoplasm"/>
    <property type="evidence" value="ECO:0007669"/>
    <property type="project" value="TreeGrafter"/>
</dbReference>
<name>A0A0N0E3N3_9PSED</name>
<dbReference type="InterPro" id="IPR050910">
    <property type="entry name" value="JMJD6_ArgDemeth/LysHydrox"/>
</dbReference>
<dbReference type="PANTHER" id="PTHR12480">
    <property type="entry name" value="ARGININE DEMETHYLASE AND LYSYL-HYDROXYLASE JMJD"/>
    <property type="match status" value="1"/>
</dbReference>
<dbReference type="AlphaFoldDB" id="A0A0N0E3N3"/>
<dbReference type="STRING" id="50340.PF66_03124"/>
<dbReference type="InterPro" id="IPR041667">
    <property type="entry name" value="Cupin_8"/>
</dbReference>
<dbReference type="InterPro" id="IPR003347">
    <property type="entry name" value="JmjC_dom"/>
</dbReference>
<dbReference type="RefSeq" id="WP_054063137.1">
    <property type="nucleotide sequence ID" value="NZ_JSYZ01000010.1"/>
</dbReference>
<dbReference type="PATRIC" id="fig|50340.43.peg.418"/>
<evidence type="ECO:0000313" key="2">
    <source>
        <dbReference type="EMBL" id="KPA90318.1"/>
    </source>
</evidence>
<dbReference type="PROSITE" id="PS51184">
    <property type="entry name" value="JMJC"/>
    <property type="match status" value="1"/>
</dbReference>
<evidence type="ECO:0000259" key="1">
    <source>
        <dbReference type="PROSITE" id="PS51184"/>
    </source>
</evidence>
<reference evidence="2 3" key="1">
    <citation type="journal article" date="2015" name="PLoS ONE">
        <title>Rice-Infecting Pseudomonas Genomes Are Highly Accessorized and Harbor Multiple Putative Virulence Mechanisms to Cause Sheath Brown Rot.</title>
        <authorList>
            <person name="Quibod I.L."/>
            <person name="Grande G."/>
            <person name="Oreiro E.G."/>
            <person name="Borja F.N."/>
            <person name="Dossa G.S."/>
            <person name="Mauleon R."/>
            <person name="Cruz C.V."/>
            <person name="Oliva R."/>
        </authorList>
    </citation>
    <scope>NUCLEOTIDE SEQUENCE [LARGE SCALE GENOMIC DNA]</scope>
    <source>
        <strain evidence="2 3">IRRI 6609</strain>
    </source>
</reference>
<dbReference type="GO" id="GO:0045905">
    <property type="term" value="P:positive regulation of translational termination"/>
    <property type="evidence" value="ECO:0007669"/>
    <property type="project" value="TreeGrafter"/>
</dbReference>
<keyword evidence="3" id="KW-1185">Reference proteome</keyword>
<gene>
    <name evidence="2" type="ORF">PF66_03124</name>
</gene>
<dbReference type="GO" id="GO:0016706">
    <property type="term" value="F:2-oxoglutarate-dependent dioxygenase activity"/>
    <property type="evidence" value="ECO:0007669"/>
    <property type="project" value="TreeGrafter"/>
</dbReference>
<dbReference type="Gene3D" id="2.60.120.650">
    <property type="entry name" value="Cupin"/>
    <property type="match status" value="1"/>
</dbReference>
<comment type="caution">
    <text evidence="2">The sequence shown here is derived from an EMBL/GenBank/DDBJ whole genome shotgun (WGS) entry which is preliminary data.</text>
</comment>
<feature type="domain" description="JmjC" evidence="1">
    <location>
        <begin position="105"/>
        <end position="253"/>
    </location>
</feature>
<dbReference type="Pfam" id="PF13621">
    <property type="entry name" value="Cupin_8"/>
    <property type="match status" value="1"/>
</dbReference>